<evidence type="ECO:0000313" key="6">
    <source>
        <dbReference type="EMBL" id="SIR94670.1"/>
    </source>
</evidence>
<dbReference type="InterPro" id="IPR011010">
    <property type="entry name" value="DNA_brk_join_enz"/>
</dbReference>
<gene>
    <name evidence="6" type="ORF">SAMN05421666_0708</name>
</gene>
<keyword evidence="4" id="KW-0233">DNA recombination</keyword>
<dbReference type="PANTHER" id="PTHR30349:SF41">
    <property type="entry name" value="INTEGRASE_RECOMBINASE PROTEIN MJ0367-RELATED"/>
    <property type="match status" value="1"/>
</dbReference>
<feature type="domain" description="Tyr recombinase" evidence="5">
    <location>
        <begin position="127"/>
        <end position="336"/>
    </location>
</feature>
<keyword evidence="2" id="KW-0229">DNA integration</keyword>
<proteinExistence type="inferred from homology"/>
<dbReference type="RefSeq" id="WP_076531006.1">
    <property type="nucleotide sequence ID" value="NZ_FOAC01000001.1"/>
</dbReference>
<dbReference type="InterPro" id="IPR050090">
    <property type="entry name" value="Tyrosine_recombinase_XerCD"/>
</dbReference>
<organism evidence="6 7">
    <name type="scientific">Roseovarius nanhaiticus</name>
    <dbReference type="NCBI Taxonomy" id="573024"/>
    <lineage>
        <taxon>Bacteria</taxon>
        <taxon>Pseudomonadati</taxon>
        <taxon>Pseudomonadota</taxon>
        <taxon>Alphaproteobacteria</taxon>
        <taxon>Rhodobacterales</taxon>
        <taxon>Roseobacteraceae</taxon>
        <taxon>Roseovarius</taxon>
    </lineage>
</organism>
<dbReference type="InterPro" id="IPR013762">
    <property type="entry name" value="Integrase-like_cat_sf"/>
</dbReference>
<dbReference type="Proteomes" id="UP000186019">
    <property type="component" value="Unassembled WGS sequence"/>
</dbReference>
<keyword evidence="7" id="KW-1185">Reference proteome</keyword>
<dbReference type="Gene3D" id="1.10.443.10">
    <property type="entry name" value="Intergrase catalytic core"/>
    <property type="match status" value="1"/>
</dbReference>
<dbReference type="EMBL" id="FTNV01000001">
    <property type="protein sequence ID" value="SIR94670.1"/>
    <property type="molecule type" value="Genomic_DNA"/>
</dbReference>
<evidence type="ECO:0000313" key="7">
    <source>
        <dbReference type="Proteomes" id="UP000186019"/>
    </source>
</evidence>
<dbReference type="AlphaFoldDB" id="A0A1N7F2R2"/>
<dbReference type="STRING" id="573024.SAMN05216208_1427"/>
<sequence>MAKYIEANERIKHDYSGYLHNAKGQDGKSIDKAMAAIRQFEESTKVKPFKKFHRQQAANFKAYIAKQKNERTGRPLAHSTVDATLRLVKAFFHWLVSQPGYKRVLTYADVEYFNNTIKAGRIAHTARAIPYPSMQQATHAFQAMPVETDFDRRDKALFAFLMLVGARDGAAASMKLKHVNVDLGHVYHDAREVKTKAAKTFQCQFLPVDACYRECFIAWVRYLIDVKLFGPEDPLFPKAKIGVVAGQGFANMGLAREGYAGSAKINAIIRSAFAAVQMPQYTPHSLRKTLVKFGNEKCKTMEEWKAWSMNLGHENMATTFNSYLPVSPERQMELIARMAGD</sequence>
<dbReference type="PANTHER" id="PTHR30349">
    <property type="entry name" value="PHAGE INTEGRASE-RELATED"/>
    <property type="match status" value="1"/>
</dbReference>
<evidence type="ECO:0000256" key="4">
    <source>
        <dbReference type="ARBA" id="ARBA00023172"/>
    </source>
</evidence>
<dbReference type="SUPFAM" id="SSF56349">
    <property type="entry name" value="DNA breaking-rejoining enzymes"/>
    <property type="match status" value="1"/>
</dbReference>
<evidence type="ECO:0000259" key="5">
    <source>
        <dbReference type="PROSITE" id="PS51898"/>
    </source>
</evidence>
<comment type="similarity">
    <text evidence="1">Belongs to the 'phage' integrase family.</text>
</comment>
<dbReference type="GO" id="GO:0015074">
    <property type="term" value="P:DNA integration"/>
    <property type="evidence" value="ECO:0007669"/>
    <property type="project" value="UniProtKB-KW"/>
</dbReference>
<dbReference type="GO" id="GO:0006310">
    <property type="term" value="P:DNA recombination"/>
    <property type="evidence" value="ECO:0007669"/>
    <property type="project" value="UniProtKB-KW"/>
</dbReference>
<dbReference type="InterPro" id="IPR002104">
    <property type="entry name" value="Integrase_catalytic"/>
</dbReference>
<dbReference type="PROSITE" id="PS51898">
    <property type="entry name" value="TYR_RECOMBINASE"/>
    <property type="match status" value="1"/>
</dbReference>
<name>A0A1N7F2R2_9RHOB</name>
<evidence type="ECO:0000256" key="2">
    <source>
        <dbReference type="ARBA" id="ARBA00022908"/>
    </source>
</evidence>
<evidence type="ECO:0000256" key="1">
    <source>
        <dbReference type="ARBA" id="ARBA00008857"/>
    </source>
</evidence>
<evidence type="ECO:0000256" key="3">
    <source>
        <dbReference type="ARBA" id="ARBA00023125"/>
    </source>
</evidence>
<dbReference type="GO" id="GO:0003677">
    <property type="term" value="F:DNA binding"/>
    <property type="evidence" value="ECO:0007669"/>
    <property type="project" value="UniProtKB-KW"/>
</dbReference>
<accession>A0A1N7F2R2</accession>
<keyword evidence="3" id="KW-0238">DNA-binding</keyword>
<protein>
    <submittedName>
        <fullName evidence="6">Site-specific recombinase XerD</fullName>
    </submittedName>
</protein>
<reference evidence="7" key="1">
    <citation type="submission" date="2017-01" db="EMBL/GenBank/DDBJ databases">
        <authorList>
            <person name="Varghese N."/>
            <person name="Submissions S."/>
        </authorList>
    </citation>
    <scope>NUCLEOTIDE SEQUENCE [LARGE SCALE GENOMIC DNA]</scope>
    <source>
        <strain evidence="7">DSM 29590</strain>
    </source>
</reference>
<dbReference type="OrthoDB" id="7354488at2"/>